<gene>
    <name evidence="1" type="ORF">BLNAU_2099</name>
</gene>
<dbReference type="Proteomes" id="UP001281761">
    <property type="component" value="Unassembled WGS sequence"/>
</dbReference>
<keyword evidence="2" id="KW-1185">Reference proteome</keyword>
<proteinExistence type="predicted"/>
<dbReference type="InterPro" id="IPR011050">
    <property type="entry name" value="Pectin_lyase_fold/virulence"/>
</dbReference>
<sequence>MLMISESRIEVSPWTSATVISGSPLEESGRESSVVVQNSLIWNEHGEMRGVVETSSFPSLGGSVSVLIVGCSFDSSQILGNDGIGLSLTRTARRNMESVGRMSSSLIGCWFVNMSSIRCSHPPRLRHLSQKMLGCVVSLTSSHLSGSTIRDVNTVGCVLCSNSSFSSLLSSPNADPDTNEEPSIILPDGTTPAFVDGTEFYFDETSGTESTATSFSHCHFTGANYPPSARPLTFNQSLCTISIFSCSFESIVSTKTNGGAILIFSTSTPTTNTVKVLSCNFTDCSASHYGGGLSFSSTAVITVTGCRCVGWSLTDTSGAQSGGGMFISLSPTPGSTVSELYFERCTSTYSAGGLSIGLVERTYLVKYLSFKECSLTSPTSTTNGGGMTLSSPLSEGDQLFASNLNFEDCSAGGQGGGLSVVSFSGSISLSECEFIRCKVTNPEASTAMGGGLSATASRSTLTLTGCQFVDCSSTALGGALIGMVGGFVMSECLVKNCHSASTGAVCIIPMSDLPITLNDILFIGNTVSDTPTYFDQHESMKGSVQFVDILIEDMLNKNPTDVTITACWTTTTPNSVGMYKTTDAGKTYQEYFRTDHDAFHKMGPYLTQKVEAIVDVDSWRIDLIVKGKIPLESQIYEMKLNETEGNTELTGELKFVNGVGSLLPSSNLNLKFSMAYTITSIVGLVPSSSYSTMTNDISITAEAWAFNLGATPDYLTFATPNEPDTIVVACGGSDSIAECGGDDMPCRTVWAGQMCGKGKGGEWMNVSVRGEAEMGEGFWILGKVGMLLSSESSTQRSRVVIGRSSFSSNDGIVSISSATVQVRNVNVIVPSSGERSSSGWVFVVDSEGDLEMSSIGMIGEGEIGVGLAKVKSGIGRFTSVSMSSGSFGSGVGMIVGEGKWNSISMLICAFVVRDTTTSNAPLISFSSLSPESSFSMEGSRFQKTHRMIGSSSSLSDGDGVIEVLTAQSRTSISDSVFESSGVTDGTGTITRSALLITLNSSSASSHSLVISSCLFLDSRPSSSLSGSLHIRIVSGHTTIVFQDSWFESTTPTRLWTSYSSGIACLDWTRRRVGSSSSDLNGALMEYWDGLPILVRRRGVFSNSKLVMSKKS</sequence>
<dbReference type="EMBL" id="JARBJD010000008">
    <property type="protein sequence ID" value="KAK2963076.1"/>
    <property type="molecule type" value="Genomic_DNA"/>
</dbReference>
<organism evidence="1 2">
    <name type="scientific">Blattamonas nauphoetae</name>
    <dbReference type="NCBI Taxonomy" id="2049346"/>
    <lineage>
        <taxon>Eukaryota</taxon>
        <taxon>Metamonada</taxon>
        <taxon>Preaxostyla</taxon>
        <taxon>Oxymonadida</taxon>
        <taxon>Blattamonas</taxon>
    </lineage>
</organism>
<dbReference type="SUPFAM" id="SSF51126">
    <property type="entry name" value="Pectin lyase-like"/>
    <property type="match status" value="2"/>
</dbReference>
<evidence type="ECO:0000313" key="2">
    <source>
        <dbReference type="Proteomes" id="UP001281761"/>
    </source>
</evidence>
<accession>A0ABQ9YH42</accession>
<name>A0ABQ9YH42_9EUKA</name>
<reference evidence="1 2" key="1">
    <citation type="journal article" date="2022" name="bioRxiv">
        <title>Genomics of Preaxostyla Flagellates Illuminates Evolutionary Transitions and the Path Towards Mitochondrial Loss.</title>
        <authorList>
            <person name="Novak L.V.F."/>
            <person name="Treitli S.C."/>
            <person name="Pyrih J."/>
            <person name="Halakuc P."/>
            <person name="Pipaliya S.V."/>
            <person name="Vacek V."/>
            <person name="Brzon O."/>
            <person name="Soukal P."/>
            <person name="Eme L."/>
            <person name="Dacks J.B."/>
            <person name="Karnkowska A."/>
            <person name="Elias M."/>
            <person name="Hampl V."/>
        </authorList>
    </citation>
    <scope>NUCLEOTIDE SEQUENCE [LARGE SCALE GENOMIC DNA]</scope>
    <source>
        <strain evidence="1">NAU3</strain>
        <tissue evidence="1">Gut</tissue>
    </source>
</reference>
<evidence type="ECO:0000313" key="1">
    <source>
        <dbReference type="EMBL" id="KAK2963076.1"/>
    </source>
</evidence>
<comment type="caution">
    <text evidence="1">The sequence shown here is derived from an EMBL/GenBank/DDBJ whole genome shotgun (WGS) entry which is preliminary data.</text>
</comment>
<protein>
    <submittedName>
        <fullName evidence="1">Uncharacterized protein</fullName>
    </submittedName>
</protein>